<accession>A0ABS8SA42</accession>
<dbReference type="PANTHER" id="PTHR33710">
    <property type="entry name" value="BNAC02G09200D PROTEIN"/>
    <property type="match status" value="1"/>
</dbReference>
<dbReference type="EMBL" id="JACEIK010000361">
    <property type="protein sequence ID" value="MCD7455688.1"/>
    <property type="molecule type" value="Genomic_DNA"/>
</dbReference>
<dbReference type="PANTHER" id="PTHR33710:SF65">
    <property type="entry name" value="ENDONUCLEASE_EXONUCLEASE_PHOSPHATASE"/>
    <property type="match status" value="1"/>
</dbReference>
<sequence length="201" mass="23127">MNVTQPLPNEVTIQDSNGKLYNQVIEYNWMPVYYEESLIVGHRCQSKEKRLAPKKPPGGKVWLRKGGQDVQPEVHVNIQSQEEFPALNKGKEAHEWKEPKVKSTVKGRVIKHNAASIDFTNGFSMLDDPGQESWVLMGDFNTILEAEERIMGNVVQKGEVRDFHNFVQDNNLAEMKYVGRRYTWSNSHIHSKHDRAIVNVE</sequence>
<protein>
    <submittedName>
        <fullName evidence="1">Uncharacterized protein</fullName>
    </submittedName>
</protein>
<name>A0ABS8SA42_DATST</name>
<comment type="caution">
    <text evidence="1">The sequence shown here is derived from an EMBL/GenBank/DDBJ whole genome shotgun (WGS) entry which is preliminary data.</text>
</comment>
<dbReference type="SUPFAM" id="SSF56219">
    <property type="entry name" value="DNase I-like"/>
    <property type="match status" value="1"/>
</dbReference>
<gene>
    <name evidence="1" type="ORF">HAX54_029164</name>
</gene>
<evidence type="ECO:0000313" key="1">
    <source>
        <dbReference type="EMBL" id="MCD7455688.1"/>
    </source>
</evidence>
<dbReference type="Gene3D" id="3.60.10.10">
    <property type="entry name" value="Endonuclease/exonuclease/phosphatase"/>
    <property type="match status" value="1"/>
</dbReference>
<dbReference type="InterPro" id="IPR036691">
    <property type="entry name" value="Endo/exonu/phosph_ase_sf"/>
</dbReference>
<evidence type="ECO:0000313" key="2">
    <source>
        <dbReference type="Proteomes" id="UP000823775"/>
    </source>
</evidence>
<dbReference type="Proteomes" id="UP000823775">
    <property type="component" value="Unassembled WGS sequence"/>
</dbReference>
<keyword evidence="2" id="KW-1185">Reference proteome</keyword>
<proteinExistence type="predicted"/>
<organism evidence="1 2">
    <name type="scientific">Datura stramonium</name>
    <name type="common">Jimsonweed</name>
    <name type="synonym">Common thornapple</name>
    <dbReference type="NCBI Taxonomy" id="4076"/>
    <lineage>
        <taxon>Eukaryota</taxon>
        <taxon>Viridiplantae</taxon>
        <taxon>Streptophyta</taxon>
        <taxon>Embryophyta</taxon>
        <taxon>Tracheophyta</taxon>
        <taxon>Spermatophyta</taxon>
        <taxon>Magnoliopsida</taxon>
        <taxon>eudicotyledons</taxon>
        <taxon>Gunneridae</taxon>
        <taxon>Pentapetalae</taxon>
        <taxon>asterids</taxon>
        <taxon>lamiids</taxon>
        <taxon>Solanales</taxon>
        <taxon>Solanaceae</taxon>
        <taxon>Solanoideae</taxon>
        <taxon>Datureae</taxon>
        <taxon>Datura</taxon>
    </lineage>
</organism>
<reference evidence="1 2" key="1">
    <citation type="journal article" date="2021" name="BMC Genomics">
        <title>Datura genome reveals duplications of psychoactive alkaloid biosynthetic genes and high mutation rate following tissue culture.</title>
        <authorList>
            <person name="Rajewski A."/>
            <person name="Carter-House D."/>
            <person name="Stajich J."/>
            <person name="Litt A."/>
        </authorList>
    </citation>
    <scope>NUCLEOTIDE SEQUENCE [LARGE SCALE GENOMIC DNA]</scope>
    <source>
        <strain evidence="1">AR-01</strain>
    </source>
</reference>